<comment type="caution">
    <text evidence="1">The sequence shown here is derived from an EMBL/GenBank/DDBJ whole genome shotgun (WGS) entry which is preliminary data.</text>
</comment>
<organism evidence="1 2">
    <name type="scientific">Symbiodinium microadriaticum</name>
    <name type="common">Dinoflagellate</name>
    <name type="synonym">Zooxanthella microadriatica</name>
    <dbReference type="NCBI Taxonomy" id="2951"/>
    <lineage>
        <taxon>Eukaryota</taxon>
        <taxon>Sar</taxon>
        <taxon>Alveolata</taxon>
        <taxon>Dinophyceae</taxon>
        <taxon>Suessiales</taxon>
        <taxon>Symbiodiniaceae</taxon>
        <taxon>Symbiodinium</taxon>
    </lineage>
</organism>
<proteinExistence type="predicted"/>
<sequence>MSTKWLGLQCAEDIQVFTANKCADIVDKANTSGHVTEESSVSVCKETCGLLGEMLALAQMRDDFNKSSFCETMSSAHACSAAMEDFLSSDAVADLAFGHCLQGPLRVQAKMEAAVGNYCQPGRFQSVLTAAVKASDTIDTLRKTPGSAEMIADSSECYMMELERSSSHKSPAQGVAAKVTQIPQQVPAPQSQVVLSWLHVQQIPAALPQVQQIPAALPQVQQIPAALPQVQQIPAALPQVQPIPAALPQMQQIPAALPQVKRLPGVDSEAQHQVPFVHLQAVKGKSVTLMNQTLRLDGNLSVQAGEDTEMEAAATKPPAPLGPQTALPRSEARAFSVTKSCEKFSGRSKRIGAAAWACTFTGPRFSPTRILAVGRNQDLLAIVDEAKKVIASGSKEAQFLRGRCEVSVYERDFWLRRLEAMDLTMLTCISTPKRFVLLEIDDPRVRNLTLPLDILEESVASYAEYTWLKAHRRMDGKGKDLYSAAKNCYFAFRILCFGQQLLRDGRIPDLTAANAKYEVIQAVFDALSVEPGEWDVVEAIFGRLFRAELASFTGKILAARDGDKDGSGVLRAFEIGRGSCELMGLVFRCTVL</sequence>
<evidence type="ECO:0000313" key="1">
    <source>
        <dbReference type="EMBL" id="OLP85292.1"/>
    </source>
</evidence>
<evidence type="ECO:0000313" key="2">
    <source>
        <dbReference type="Proteomes" id="UP000186817"/>
    </source>
</evidence>
<name>A0A1Q9CQU4_SYMMI</name>
<gene>
    <name evidence="1" type="ORF">AK812_SmicGene33711</name>
</gene>
<accession>A0A1Q9CQU4</accession>
<protein>
    <submittedName>
        <fullName evidence="1">Uncharacterized protein</fullName>
    </submittedName>
</protein>
<dbReference type="Proteomes" id="UP000186817">
    <property type="component" value="Unassembled WGS sequence"/>
</dbReference>
<dbReference type="EMBL" id="LSRX01000984">
    <property type="protein sequence ID" value="OLP85292.1"/>
    <property type="molecule type" value="Genomic_DNA"/>
</dbReference>
<dbReference type="OrthoDB" id="448414at2759"/>
<dbReference type="AlphaFoldDB" id="A0A1Q9CQU4"/>
<keyword evidence="2" id="KW-1185">Reference proteome</keyword>
<reference evidence="1 2" key="1">
    <citation type="submission" date="2016-02" db="EMBL/GenBank/DDBJ databases">
        <title>Genome analysis of coral dinoflagellate symbionts highlights evolutionary adaptations to a symbiotic lifestyle.</title>
        <authorList>
            <person name="Aranda M."/>
            <person name="Li Y."/>
            <person name="Liew Y.J."/>
            <person name="Baumgarten S."/>
            <person name="Simakov O."/>
            <person name="Wilson M."/>
            <person name="Piel J."/>
            <person name="Ashoor H."/>
            <person name="Bougouffa S."/>
            <person name="Bajic V.B."/>
            <person name="Ryu T."/>
            <person name="Ravasi T."/>
            <person name="Bayer T."/>
            <person name="Micklem G."/>
            <person name="Kim H."/>
            <person name="Bhak J."/>
            <person name="Lajeunesse T.C."/>
            <person name="Voolstra C.R."/>
        </authorList>
    </citation>
    <scope>NUCLEOTIDE SEQUENCE [LARGE SCALE GENOMIC DNA]</scope>
    <source>
        <strain evidence="1 2">CCMP2467</strain>
    </source>
</reference>